<reference evidence="2 3" key="1">
    <citation type="submission" date="2005-09" db="EMBL/GenBank/DDBJ databases">
        <authorList>
            <person name="Woods D.E."/>
            <person name="Nierman W.C."/>
        </authorList>
    </citation>
    <scope>NUCLEOTIDE SEQUENCE [LARGE SCALE GENOMIC DNA]</scope>
    <source>
        <strain evidence="2 3">1710b</strain>
    </source>
</reference>
<dbReference type="EnsemblBacteria" id="ABA53682">
    <property type="protein sequence ID" value="ABA53682"/>
    <property type="gene ID" value="BURPS1710b_A0527"/>
</dbReference>
<dbReference type="KEGG" id="bpm:BURPS1710b_A0527"/>
<organism evidence="2 3">
    <name type="scientific">Burkholderia pseudomallei (strain 1710b)</name>
    <dbReference type="NCBI Taxonomy" id="320372"/>
    <lineage>
        <taxon>Bacteria</taxon>
        <taxon>Pseudomonadati</taxon>
        <taxon>Pseudomonadota</taxon>
        <taxon>Betaproteobacteria</taxon>
        <taxon>Burkholderiales</taxon>
        <taxon>Burkholderiaceae</taxon>
        <taxon>Burkholderia</taxon>
        <taxon>pseudomallei group</taxon>
    </lineage>
</organism>
<evidence type="ECO:0000256" key="1">
    <source>
        <dbReference type="SAM" id="MobiDB-lite"/>
    </source>
</evidence>
<feature type="compositionally biased region" description="Gly residues" evidence="1">
    <location>
        <begin position="21"/>
        <end position="36"/>
    </location>
</feature>
<dbReference type="HOGENOM" id="CLU_553986_0_0_4"/>
<dbReference type="EMBL" id="CP000125">
    <property type="protein sequence ID" value="ABA53682.1"/>
    <property type="molecule type" value="Genomic_DNA"/>
</dbReference>
<feature type="compositionally biased region" description="Basic and acidic residues" evidence="1">
    <location>
        <begin position="168"/>
        <end position="196"/>
    </location>
</feature>
<evidence type="ECO:0000313" key="2">
    <source>
        <dbReference type="EMBL" id="ABA53682.1"/>
    </source>
</evidence>
<gene>
    <name evidence="2" type="ordered locus">BURPS1710b_A0527</name>
</gene>
<dbReference type="Proteomes" id="UP000002700">
    <property type="component" value="Chromosome II"/>
</dbReference>
<evidence type="ECO:0000313" key="3">
    <source>
        <dbReference type="Proteomes" id="UP000002700"/>
    </source>
</evidence>
<dbReference type="AlphaFoldDB" id="Q3JL67"/>
<protein>
    <submittedName>
        <fullName evidence="2">Uncharacterized protein</fullName>
    </submittedName>
</protein>
<feature type="region of interest" description="Disordered" evidence="1">
    <location>
        <begin position="1"/>
        <end position="51"/>
    </location>
</feature>
<name>Q3JL67_BURP1</name>
<accession>Q3JL67</accession>
<sequence>MFAPPPGIGGGTGMFAPPPGIGGGTGMLVPPGGSGGLASASIDKPRERDASARQSVVAMELGLGASGAWLEEALACISIGSDVGLVEEGMGLIRRARRRARLQQSNGSVFDLRVAHEPRTFELPQRSRVTRACRCIGIVEVRARVVPAAIARMEIDHAVRRVEFADRMRESADQHDGRADRPRKPREIAGHADQARRMPQPPCAFCPRRVGWKNVRDLRERAAFVGDIGRRRIDADDPIAGRRQKSLHLPPAAGSLPARAAQRALRGDADIAARERPAVVGELDARRRLARIDAEHVRGAAMHADELRRARLVRARFVAGKAPEPVCRVIALGLDELGRHEFDVRIARLQQRDQRRRHRAREPATMSPLEFHGIAEPAERFAEPARLELNQHRLAVRVELVLEDALLARVDFDLERHEVPARARDDARADLRVEQRRIGVHVAQADRPVAVGQQHAAAVVEVEAHAFGAGPGRYVGGRCEASRMRWRLYVRR</sequence>
<feature type="region of interest" description="Disordered" evidence="1">
    <location>
        <begin position="168"/>
        <end position="202"/>
    </location>
</feature>
<proteinExistence type="predicted"/>